<sequence>MFTQGLFLPKIIGISLIKGEKMKEKTRTVLFWFILIQPFLDLYWFYNGKLADVLPFTLPTIIRILAVFVIFCMFFSQKQNWQKLGQEKWLIVYLALLIVYSILHLIHVKNFNSINPTDYGYSTVSEIFYLIRMLLPLLVIFFTNELDFTRNEFRHVIEGISGLFSFTIIISNLFVISLRSYETGFISANIFEWFFNPNIGYSHMASKGFFNFANMVSAVLFMLVPLMLYFMFSHFNWKTITLNVVQALAMIELGTKVALIGLIGGIIVGILLYVFHLFIIKDVKKNGKAIIVALLIEAGTMAIIPFGPAIQRYNYEKYLAQQSDNSLTQVKKELADGLKKYPSGKKRKEFLTNFIGEHYQDYALNRKFVMTSYPYKYDPEFWLKIMNEPGTARMENRRVEKAMLDQVVMTNNNKLDKVFGISYTRETNIFNLERDFTSQVYSLGWLGMILFIGPYVVIMLYALLKWLKEKEKRTYLISSMLLSIAFMLFAAFLSGNVMDFLTASFILAFVEGSLLHEIKKED</sequence>
<feature type="transmembrane region" description="Helical" evidence="1">
    <location>
        <begin position="28"/>
        <end position="46"/>
    </location>
</feature>
<keyword evidence="1" id="KW-0812">Transmembrane</keyword>
<feature type="transmembrane region" description="Helical" evidence="1">
    <location>
        <begin position="156"/>
        <end position="178"/>
    </location>
</feature>
<dbReference type="Proteomes" id="UP000005583">
    <property type="component" value="Unassembled WGS sequence"/>
</dbReference>
<feature type="transmembrane region" description="Helical" evidence="1">
    <location>
        <begin position="58"/>
        <end position="77"/>
    </location>
</feature>
<reference evidence="2 3" key="1">
    <citation type="submission" date="2009-01" db="EMBL/GenBank/DDBJ databases">
        <authorList>
            <person name="Qin X."/>
            <person name="Bachman B."/>
            <person name="Battles P."/>
            <person name="Bell A."/>
            <person name="Bess C."/>
            <person name="Bickham C."/>
            <person name="Chaboub L."/>
            <person name="Chen D."/>
            <person name="Coyle M."/>
            <person name="Deiros D.R."/>
            <person name="Dinh H."/>
            <person name="Forbes L."/>
            <person name="Fowler G."/>
            <person name="Francisco L."/>
            <person name="Fu Q."/>
            <person name="Gubbala S."/>
            <person name="Hale W."/>
            <person name="Han Y."/>
            <person name="Hemphill L."/>
            <person name="Highlander S.K."/>
            <person name="Hirani K."/>
            <person name="Hogues M."/>
            <person name="Jackson L."/>
            <person name="Jakkamsetti A."/>
            <person name="Javaid M."/>
            <person name="Jiang H."/>
            <person name="Korchina V."/>
            <person name="Kovar C."/>
            <person name="Lara F."/>
            <person name="Lee S."/>
            <person name="Mata R."/>
            <person name="Mathew T."/>
            <person name="Moen C."/>
            <person name="Morales K."/>
            <person name="Munidasa M."/>
            <person name="Nazareth L."/>
            <person name="Ngo R."/>
            <person name="Nguyen L."/>
            <person name="Okwuonu G."/>
            <person name="Ongeri F."/>
            <person name="Patil S."/>
            <person name="Petrosino J."/>
            <person name="Pham C."/>
            <person name="Pham P."/>
            <person name="Pu L.-L."/>
            <person name="Puazo M."/>
            <person name="Raj R."/>
            <person name="Reid J."/>
            <person name="Rouhana J."/>
            <person name="Saada N."/>
            <person name="Shang Y."/>
            <person name="Simmons D."/>
            <person name="Thornton R."/>
            <person name="Warren J."/>
            <person name="Weissenberger G."/>
            <person name="Zhang J."/>
            <person name="Zhang L."/>
            <person name="Zhou C."/>
            <person name="Zhu D."/>
            <person name="Muzny D."/>
            <person name="Worley K."/>
            <person name="Gibbs R."/>
        </authorList>
    </citation>
    <scope>NUCLEOTIDE SEQUENCE [LARGE SCALE GENOMIC DNA]</scope>
    <source>
        <strain evidence="2 3">DSM 16047</strain>
    </source>
</reference>
<dbReference type="AlphaFoldDB" id="C2EPJ4"/>
<dbReference type="PATRIC" id="fig|525365.8.peg.1850"/>
<evidence type="ECO:0000256" key="1">
    <source>
        <dbReference type="SAM" id="Phobius"/>
    </source>
</evidence>
<keyword evidence="3" id="KW-1185">Reference proteome</keyword>
<feature type="transmembrane region" description="Helical" evidence="1">
    <location>
        <begin position="257"/>
        <end position="278"/>
    </location>
</feature>
<dbReference type="HOGENOM" id="CLU_536164_0_0_9"/>
<keyword evidence="1" id="KW-0472">Membrane</keyword>
<proteinExistence type="predicted"/>
<name>C2EPJ4_9LACO</name>
<feature type="transmembrane region" description="Helical" evidence="1">
    <location>
        <begin position="89"/>
        <end position="107"/>
    </location>
</feature>
<feature type="transmembrane region" description="Helical" evidence="1">
    <location>
        <begin position="475"/>
        <end position="494"/>
    </location>
</feature>
<evidence type="ECO:0000313" key="2">
    <source>
        <dbReference type="EMBL" id="EEJ71570.1"/>
    </source>
</evidence>
<accession>C2EPJ4</accession>
<feature type="transmembrane region" description="Helical" evidence="1">
    <location>
        <begin position="127"/>
        <end position="144"/>
    </location>
</feature>
<protein>
    <recommendedName>
        <fullName evidence="4">O-antigen polymerase</fullName>
    </recommendedName>
</protein>
<feature type="transmembrane region" description="Helical" evidence="1">
    <location>
        <begin position="213"/>
        <end position="237"/>
    </location>
</feature>
<dbReference type="InterPro" id="IPR049504">
    <property type="entry name" value="O-antigen_lig"/>
</dbReference>
<gene>
    <name evidence="2" type="ORF">HMPREF0548_1590</name>
</gene>
<evidence type="ECO:0008006" key="4">
    <source>
        <dbReference type="Google" id="ProtNLM"/>
    </source>
</evidence>
<dbReference type="eggNOG" id="ENOG5033T01">
    <property type="taxonomic scope" value="Bacteria"/>
</dbReference>
<organism evidence="2 3">
    <name type="scientific">Lactobacillus ultunensis DSM 16047</name>
    <dbReference type="NCBI Taxonomy" id="525365"/>
    <lineage>
        <taxon>Bacteria</taxon>
        <taxon>Bacillati</taxon>
        <taxon>Bacillota</taxon>
        <taxon>Bacilli</taxon>
        <taxon>Lactobacillales</taxon>
        <taxon>Lactobacillaceae</taxon>
        <taxon>Lactobacillus</taxon>
    </lineage>
</organism>
<evidence type="ECO:0000313" key="3">
    <source>
        <dbReference type="Proteomes" id="UP000005583"/>
    </source>
</evidence>
<feature type="transmembrane region" description="Helical" evidence="1">
    <location>
        <begin position="440"/>
        <end position="463"/>
    </location>
</feature>
<comment type="caution">
    <text evidence="2">The sequence shown here is derived from an EMBL/GenBank/DDBJ whole genome shotgun (WGS) entry which is preliminary data.</text>
</comment>
<dbReference type="EMBL" id="ACGU01000070">
    <property type="protein sequence ID" value="EEJ71570.1"/>
    <property type="molecule type" value="Genomic_DNA"/>
</dbReference>
<dbReference type="STRING" id="525365.HMPREF0548_1590"/>
<feature type="transmembrane region" description="Helical" evidence="1">
    <location>
        <begin position="290"/>
        <end position="310"/>
    </location>
</feature>
<keyword evidence="1" id="KW-1133">Transmembrane helix</keyword>
<dbReference type="Pfam" id="PF13425">
    <property type="entry name" value="O-antigen_lig"/>
    <property type="match status" value="1"/>
</dbReference>